<evidence type="ECO:0000256" key="1">
    <source>
        <dbReference type="SAM" id="MobiDB-lite"/>
    </source>
</evidence>
<evidence type="ECO:0000313" key="3">
    <source>
        <dbReference type="Proteomes" id="UP001341840"/>
    </source>
</evidence>
<proteinExistence type="predicted"/>
<organism evidence="2 3">
    <name type="scientific">Stylosanthes scabra</name>
    <dbReference type="NCBI Taxonomy" id="79078"/>
    <lineage>
        <taxon>Eukaryota</taxon>
        <taxon>Viridiplantae</taxon>
        <taxon>Streptophyta</taxon>
        <taxon>Embryophyta</taxon>
        <taxon>Tracheophyta</taxon>
        <taxon>Spermatophyta</taxon>
        <taxon>Magnoliopsida</taxon>
        <taxon>eudicotyledons</taxon>
        <taxon>Gunneridae</taxon>
        <taxon>Pentapetalae</taxon>
        <taxon>rosids</taxon>
        <taxon>fabids</taxon>
        <taxon>Fabales</taxon>
        <taxon>Fabaceae</taxon>
        <taxon>Papilionoideae</taxon>
        <taxon>50 kb inversion clade</taxon>
        <taxon>dalbergioids sensu lato</taxon>
        <taxon>Dalbergieae</taxon>
        <taxon>Pterocarpus clade</taxon>
        <taxon>Stylosanthes</taxon>
    </lineage>
</organism>
<sequence>MASQASQSLRGSRSTRRFGIAKGKTLLCWHRVTPILVSGTKENPRRRFWGCVYYEVGWPNVTSQGAREGQQASPTVTFGPRFQTRPNVTHSLTKLSKPTKVTFQSLLASPKRESNVTPQQAPKLKPSLSKGHKDKQILEFDPEIEQTLRKLRKQAKLQKQPHEISSKEVFEEGSVNMAKEGDQRKTLGEFTVPTTASCAVA</sequence>
<dbReference type="Proteomes" id="UP001341840">
    <property type="component" value="Unassembled WGS sequence"/>
</dbReference>
<evidence type="ECO:0000313" key="2">
    <source>
        <dbReference type="EMBL" id="MED6198388.1"/>
    </source>
</evidence>
<accession>A0ABU6XN24</accession>
<feature type="region of interest" description="Disordered" evidence="1">
    <location>
        <begin position="108"/>
        <end position="133"/>
    </location>
</feature>
<comment type="caution">
    <text evidence="2">The sequence shown here is derived from an EMBL/GenBank/DDBJ whole genome shotgun (WGS) entry which is preliminary data.</text>
</comment>
<keyword evidence="3" id="KW-1185">Reference proteome</keyword>
<feature type="region of interest" description="Disordered" evidence="1">
    <location>
        <begin position="154"/>
        <end position="188"/>
    </location>
</feature>
<feature type="compositionally biased region" description="Polar residues" evidence="1">
    <location>
        <begin position="64"/>
        <end position="76"/>
    </location>
</feature>
<reference evidence="2 3" key="1">
    <citation type="journal article" date="2023" name="Plants (Basel)">
        <title>Bridging the Gap: Combining Genomics and Transcriptomics Approaches to Understand Stylosanthes scabra, an Orphan Legume from the Brazilian Caatinga.</title>
        <authorList>
            <person name="Ferreira-Neto J.R.C."/>
            <person name="da Silva M.D."/>
            <person name="Binneck E."/>
            <person name="de Melo N.F."/>
            <person name="da Silva R.H."/>
            <person name="de Melo A.L.T.M."/>
            <person name="Pandolfi V."/>
            <person name="Bustamante F.O."/>
            <person name="Brasileiro-Vidal A.C."/>
            <person name="Benko-Iseppon A.M."/>
        </authorList>
    </citation>
    <scope>NUCLEOTIDE SEQUENCE [LARGE SCALE GENOMIC DNA]</scope>
    <source>
        <tissue evidence="2">Leaves</tissue>
    </source>
</reference>
<gene>
    <name evidence="2" type="ORF">PIB30_065891</name>
</gene>
<dbReference type="EMBL" id="JASCZI010212112">
    <property type="protein sequence ID" value="MED6198388.1"/>
    <property type="molecule type" value="Genomic_DNA"/>
</dbReference>
<name>A0ABU6XN24_9FABA</name>
<feature type="region of interest" description="Disordered" evidence="1">
    <location>
        <begin position="64"/>
        <end position="86"/>
    </location>
</feature>
<feature type="compositionally biased region" description="Basic and acidic residues" evidence="1">
    <location>
        <begin position="160"/>
        <end position="170"/>
    </location>
</feature>
<protein>
    <submittedName>
        <fullName evidence="2">Uncharacterized protein</fullName>
    </submittedName>
</protein>